<keyword evidence="4 6" id="KW-0472">Membrane</keyword>
<feature type="compositionally biased region" description="Low complexity" evidence="5">
    <location>
        <begin position="329"/>
        <end position="340"/>
    </location>
</feature>
<accession>A0A370I4H9</accession>
<feature type="transmembrane region" description="Helical" evidence="6">
    <location>
        <begin position="361"/>
        <end position="378"/>
    </location>
</feature>
<name>A0A370I4H9_9NOCA</name>
<feature type="transmembrane region" description="Helical" evidence="6">
    <location>
        <begin position="68"/>
        <end position="87"/>
    </location>
</feature>
<comment type="subcellular location">
    <subcellularLocation>
        <location evidence="1">Cell membrane</location>
        <topology evidence="1">Multi-pass membrane protein</topology>
    </subcellularLocation>
</comment>
<dbReference type="Pfam" id="PF07690">
    <property type="entry name" value="MFS_1"/>
    <property type="match status" value="2"/>
</dbReference>
<evidence type="ECO:0000259" key="7">
    <source>
        <dbReference type="PROSITE" id="PS50850"/>
    </source>
</evidence>
<evidence type="ECO:0000256" key="4">
    <source>
        <dbReference type="ARBA" id="ARBA00023136"/>
    </source>
</evidence>
<evidence type="ECO:0000256" key="5">
    <source>
        <dbReference type="SAM" id="MobiDB-lite"/>
    </source>
</evidence>
<dbReference type="SUPFAM" id="SSF103473">
    <property type="entry name" value="MFS general substrate transporter"/>
    <property type="match status" value="1"/>
</dbReference>
<keyword evidence="3 6" id="KW-1133">Transmembrane helix</keyword>
<sequence length="537" mass="54583">MPRPTGGNEGLPVLAAGTVEPMAASTLAPPIRIARAAVFAVFGLTGFLGAMWVVHIPAVTERTGVSNATLGMLILLMAISAIVGMQAAGPLADRFGSRALVAAAAGWLSLAVIGPGVATGSVSLAVALALFGFGNGALDVSMNVQAVHVEREYPRPIMGAFHALFSCGGLLGSLAGAAALHSGWDLRLTLAIAGIIGILTLAVWVPKMLPPNAPHSNDRTPAFPPTPADGPALSAPATARKNAAHKASTQQAAHTPSAASTSTHPKDHPQATNRNLPAHKPPAHGAPQAQDSPAPNGKVEHNLPTDAATRTAPDGDSAAPNGKATQHLPTTATPPANDTAQNDESPAPNGKAGRRSVQRKVIALAAISFAFLMTEGVANDWSALQVREHLGASEATAALAFAAFSTTMTIGRFAADRVSGRFGPVVVVRWGALLAAAGLALIIGSAWVPLTLAGWALMGIGLAGGVPQIFTAAGNLGTETAATDMSRVFGLGYLGFLAGPSVIGWLSKPTSLTVALIFPLALVLMCAWFARIVRSDS</sequence>
<evidence type="ECO:0000313" key="8">
    <source>
        <dbReference type="EMBL" id="RDI64244.1"/>
    </source>
</evidence>
<evidence type="ECO:0000256" key="2">
    <source>
        <dbReference type="ARBA" id="ARBA00022692"/>
    </source>
</evidence>
<dbReference type="GO" id="GO:0022857">
    <property type="term" value="F:transmembrane transporter activity"/>
    <property type="evidence" value="ECO:0007669"/>
    <property type="project" value="InterPro"/>
</dbReference>
<dbReference type="CDD" id="cd17393">
    <property type="entry name" value="MFS_MosC_like"/>
    <property type="match status" value="1"/>
</dbReference>
<protein>
    <submittedName>
        <fullName evidence="8">MFS transporter</fullName>
    </submittedName>
</protein>
<dbReference type="InterPro" id="IPR036259">
    <property type="entry name" value="MFS_trans_sf"/>
</dbReference>
<dbReference type="InterPro" id="IPR020846">
    <property type="entry name" value="MFS_dom"/>
</dbReference>
<feature type="transmembrane region" description="Helical" evidence="6">
    <location>
        <begin position="488"/>
        <end position="506"/>
    </location>
</feature>
<feature type="transmembrane region" description="Helical" evidence="6">
    <location>
        <begin position="454"/>
        <end position="476"/>
    </location>
</feature>
<dbReference type="STRING" id="1210086.GCA_001613105_02649"/>
<comment type="caution">
    <text evidence="8">The sequence shown here is derived from an EMBL/GenBank/DDBJ whole genome shotgun (WGS) entry which is preliminary data.</text>
</comment>
<feature type="compositionally biased region" description="Low complexity" evidence="5">
    <location>
        <begin position="247"/>
        <end position="263"/>
    </location>
</feature>
<evidence type="ECO:0000313" key="9">
    <source>
        <dbReference type="Proteomes" id="UP000254869"/>
    </source>
</evidence>
<feature type="transmembrane region" description="Helical" evidence="6">
    <location>
        <begin position="398"/>
        <end position="415"/>
    </location>
</feature>
<dbReference type="Gene3D" id="1.20.1250.20">
    <property type="entry name" value="MFS general substrate transporter like domains"/>
    <property type="match status" value="2"/>
</dbReference>
<feature type="domain" description="Major facilitator superfamily (MFS) profile" evidence="7">
    <location>
        <begin position="33"/>
        <end position="537"/>
    </location>
</feature>
<proteinExistence type="predicted"/>
<dbReference type="PROSITE" id="PS50850">
    <property type="entry name" value="MFS"/>
    <property type="match status" value="1"/>
</dbReference>
<keyword evidence="9" id="KW-1185">Reference proteome</keyword>
<organism evidence="8 9">
    <name type="scientific">Nocardia pseudobrasiliensis</name>
    <dbReference type="NCBI Taxonomy" id="45979"/>
    <lineage>
        <taxon>Bacteria</taxon>
        <taxon>Bacillati</taxon>
        <taxon>Actinomycetota</taxon>
        <taxon>Actinomycetes</taxon>
        <taxon>Mycobacteriales</taxon>
        <taxon>Nocardiaceae</taxon>
        <taxon>Nocardia</taxon>
    </lineage>
</organism>
<dbReference type="InterPro" id="IPR011701">
    <property type="entry name" value="MFS"/>
</dbReference>
<evidence type="ECO:0000256" key="1">
    <source>
        <dbReference type="ARBA" id="ARBA00004651"/>
    </source>
</evidence>
<feature type="transmembrane region" description="Helical" evidence="6">
    <location>
        <begin position="124"/>
        <end position="144"/>
    </location>
</feature>
<dbReference type="PANTHER" id="PTHR23514:SF13">
    <property type="entry name" value="INNER MEMBRANE PROTEIN YBJJ"/>
    <property type="match status" value="1"/>
</dbReference>
<feature type="transmembrane region" description="Helical" evidence="6">
    <location>
        <begin position="186"/>
        <end position="205"/>
    </location>
</feature>
<evidence type="ECO:0000256" key="3">
    <source>
        <dbReference type="ARBA" id="ARBA00022989"/>
    </source>
</evidence>
<keyword evidence="2 6" id="KW-0812">Transmembrane</keyword>
<feature type="transmembrane region" description="Helical" evidence="6">
    <location>
        <begin position="36"/>
        <end position="56"/>
    </location>
</feature>
<dbReference type="EMBL" id="QQBC01000008">
    <property type="protein sequence ID" value="RDI64244.1"/>
    <property type="molecule type" value="Genomic_DNA"/>
</dbReference>
<gene>
    <name evidence="8" type="ORF">DFR76_10876</name>
</gene>
<dbReference type="AlphaFoldDB" id="A0A370I4H9"/>
<feature type="transmembrane region" description="Helical" evidence="6">
    <location>
        <begin position="156"/>
        <end position="180"/>
    </location>
</feature>
<feature type="transmembrane region" description="Helical" evidence="6">
    <location>
        <begin position="427"/>
        <end position="448"/>
    </location>
</feature>
<dbReference type="InterPro" id="IPR051788">
    <property type="entry name" value="MFS_Transporter"/>
</dbReference>
<feature type="transmembrane region" description="Helical" evidence="6">
    <location>
        <begin position="512"/>
        <end position="533"/>
    </location>
</feature>
<feature type="region of interest" description="Disordered" evidence="5">
    <location>
        <begin position="215"/>
        <end position="355"/>
    </location>
</feature>
<evidence type="ECO:0000256" key="6">
    <source>
        <dbReference type="SAM" id="Phobius"/>
    </source>
</evidence>
<dbReference type="GO" id="GO:0005886">
    <property type="term" value="C:plasma membrane"/>
    <property type="evidence" value="ECO:0007669"/>
    <property type="project" value="UniProtKB-SubCell"/>
</dbReference>
<dbReference type="PANTHER" id="PTHR23514">
    <property type="entry name" value="BYPASS OF STOP CODON PROTEIN 6"/>
    <property type="match status" value="1"/>
</dbReference>
<dbReference type="Proteomes" id="UP000254869">
    <property type="component" value="Unassembled WGS sequence"/>
</dbReference>
<reference evidence="8 9" key="1">
    <citation type="submission" date="2018-07" db="EMBL/GenBank/DDBJ databases">
        <title>Genomic Encyclopedia of Type Strains, Phase IV (KMG-IV): sequencing the most valuable type-strain genomes for metagenomic binning, comparative biology and taxonomic classification.</title>
        <authorList>
            <person name="Goeker M."/>
        </authorList>
    </citation>
    <scope>NUCLEOTIDE SEQUENCE [LARGE SCALE GENOMIC DNA]</scope>
    <source>
        <strain evidence="8 9">DSM 44290</strain>
    </source>
</reference>